<sequence>MPGSAVPMRTVLDPVLERGFRVVTYSRSGYGRSAPVPSRTVAESAADGAHLIDHLDIDRYCTFGWSGGGPHALATAAVDAHRVSGVLINASFAPPTAPGLDFLAGMGEQNKVQFGTLREGERAARAAVSQMAAAVRGNRPEDVTAHLSSLFPEVDVSVMASGFGADNASNMDHALEAGDEGWFADLRALGGDWGFDLADVVAPVELWHGELDRMVPIAHGEWLSRNLTDVRAHLEPDHGHISLTVEKVGSMLDVLTRRLNQ</sequence>
<organism evidence="2 3">
    <name type="scientific">Prauserella cavernicola</name>
    <dbReference type="NCBI Taxonomy" id="2800127"/>
    <lineage>
        <taxon>Bacteria</taxon>
        <taxon>Bacillati</taxon>
        <taxon>Actinomycetota</taxon>
        <taxon>Actinomycetes</taxon>
        <taxon>Pseudonocardiales</taxon>
        <taxon>Pseudonocardiaceae</taxon>
        <taxon>Prauserella</taxon>
    </lineage>
</organism>
<protein>
    <submittedName>
        <fullName evidence="2">Alpha/beta hydrolase</fullName>
    </submittedName>
</protein>
<dbReference type="PANTHER" id="PTHR43433">
    <property type="entry name" value="HYDROLASE, ALPHA/BETA FOLD FAMILY PROTEIN"/>
    <property type="match status" value="1"/>
</dbReference>
<dbReference type="Gene3D" id="3.40.50.1820">
    <property type="entry name" value="alpha/beta hydrolase"/>
    <property type="match status" value="1"/>
</dbReference>
<gene>
    <name evidence="2" type="ORF">JHE00_16930</name>
</gene>
<dbReference type="EMBL" id="JAENJH010000003">
    <property type="protein sequence ID" value="MBK1786016.1"/>
    <property type="molecule type" value="Genomic_DNA"/>
</dbReference>
<name>A0A934QTL4_9PSEU</name>
<keyword evidence="3" id="KW-1185">Reference proteome</keyword>
<keyword evidence="2" id="KW-0378">Hydrolase</keyword>
<feature type="domain" description="AB hydrolase-1" evidence="1">
    <location>
        <begin position="2"/>
        <end position="243"/>
    </location>
</feature>
<dbReference type="Proteomes" id="UP000635245">
    <property type="component" value="Unassembled WGS sequence"/>
</dbReference>
<proteinExistence type="predicted"/>
<dbReference type="AlphaFoldDB" id="A0A934QTL4"/>
<dbReference type="InterPro" id="IPR029058">
    <property type="entry name" value="AB_hydrolase_fold"/>
</dbReference>
<evidence type="ECO:0000313" key="3">
    <source>
        <dbReference type="Proteomes" id="UP000635245"/>
    </source>
</evidence>
<dbReference type="PANTHER" id="PTHR43433:SF10">
    <property type="entry name" value="AB HYDROLASE-1 DOMAIN-CONTAINING PROTEIN"/>
    <property type="match status" value="1"/>
</dbReference>
<reference evidence="2" key="1">
    <citation type="submission" date="2020-12" db="EMBL/GenBank/DDBJ databases">
        <title>Prauserella sp. ASG 168, a novel actinomycete isolated from cave rock.</title>
        <authorList>
            <person name="Suriyachadkun C."/>
        </authorList>
    </citation>
    <scope>NUCLEOTIDE SEQUENCE</scope>
    <source>
        <strain evidence="2">ASG 168</strain>
    </source>
</reference>
<accession>A0A934QTL4</accession>
<evidence type="ECO:0000313" key="2">
    <source>
        <dbReference type="EMBL" id="MBK1786016.1"/>
    </source>
</evidence>
<dbReference type="InterPro" id="IPR050471">
    <property type="entry name" value="AB_hydrolase"/>
</dbReference>
<dbReference type="GO" id="GO:0016787">
    <property type="term" value="F:hydrolase activity"/>
    <property type="evidence" value="ECO:0007669"/>
    <property type="project" value="UniProtKB-KW"/>
</dbReference>
<evidence type="ECO:0000259" key="1">
    <source>
        <dbReference type="Pfam" id="PF00561"/>
    </source>
</evidence>
<comment type="caution">
    <text evidence="2">The sequence shown here is derived from an EMBL/GenBank/DDBJ whole genome shotgun (WGS) entry which is preliminary data.</text>
</comment>
<dbReference type="InterPro" id="IPR000073">
    <property type="entry name" value="AB_hydrolase_1"/>
</dbReference>
<dbReference type="SUPFAM" id="SSF53474">
    <property type="entry name" value="alpha/beta-Hydrolases"/>
    <property type="match status" value="1"/>
</dbReference>
<dbReference type="Pfam" id="PF00561">
    <property type="entry name" value="Abhydrolase_1"/>
    <property type="match status" value="1"/>
</dbReference>